<dbReference type="Pfam" id="PF13927">
    <property type="entry name" value="Ig_3"/>
    <property type="match status" value="2"/>
</dbReference>
<dbReference type="SMART" id="SM00408">
    <property type="entry name" value="IGc2"/>
    <property type="match status" value="2"/>
</dbReference>
<dbReference type="InterPro" id="IPR013783">
    <property type="entry name" value="Ig-like_fold"/>
</dbReference>
<dbReference type="InterPro" id="IPR041077">
    <property type="entry name" value="MALT1_Ig"/>
</dbReference>
<feature type="domain" description="Ig-like" evidence="2">
    <location>
        <begin position="89"/>
        <end position="163"/>
    </location>
</feature>
<keyword evidence="4" id="KW-1185">Reference proteome</keyword>
<dbReference type="GO" id="GO:0006508">
    <property type="term" value="P:proteolysis"/>
    <property type="evidence" value="ECO:0007669"/>
    <property type="project" value="InterPro"/>
</dbReference>
<dbReference type="Gene3D" id="3.40.50.1460">
    <property type="match status" value="1"/>
</dbReference>
<dbReference type="InterPro" id="IPR011600">
    <property type="entry name" value="Pept_C14_caspase"/>
</dbReference>
<dbReference type="SUPFAM" id="SSF52129">
    <property type="entry name" value="Caspase-like"/>
    <property type="match status" value="1"/>
</dbReference>
<dbReference type="InterPro" id="IPR011029">
    <property type="entry name" value="DEATH-like_dom_sf"/>
</dbReference>
<protein>
    <submittedName>
        <fullName evidence="3">MALT1 protein</fullName>
    </submittedName>
</protein>
<dbReference type="AlphaFoldDB" id="A0A7L1Y0H2"/>
<dbReference type="SUPFAM" id="SSF47986">
    <property type="entry name" value="DEATH domain"/>
    <property type="match status" value="1"/>
</dbReference>
<dbReference type="PANTHER" id="PTHR22576">
    <property type="entry name" value="MUCOSA ASSOCIATED LYMPHOID TISSUE LYMPHOMA TRANSLOCATION PROTEIN 1/PARACASPASE"/>
    <property type="match status" value="1"/>
</dbReference>
<evidence type="ECO:0000259" key="1">
    <source>
        <dbReference type="PROSITE" id="PS50208"/>
    </source>
</evidence>
<sequence>RLCKLLDNAGQGWRKLAEVAGVEKRFKCSAEELEMCSLKVLEPHGSPTQCLLQLLAERDCTLKYLLGCLERMGHTRACQVLSSAVQDMIHITVQPESQVVMEGMRVSLTCWATGPPGLTYQWFCGKREVPGATAPELVIDTATPGQPGWYICRVNCGATFTFSRWAHIQVERCSSPSSASGYCPTMVGLQILQQPRPCRLAEGDTLVLECRAIGNPPPQYQWFRNRHPVEGAQAPRLQVKLVTTAERGCYSCRVFNLFHEVWSWEVDVEIVLGDSGHSRVPLLWAEGGGDSRSFLRRLQRLPLPSRPATDKVALLMGNMHYLHHKQLKAPMVDVHALGALLRQLDFKVVSLLDLRKAEMQMAVDEFLLLLDKGVYGLLYYAGHGYENFGNSFMVPIDAPSSYTSAHCLCVQRVLQSMQQRRTGLNIFLLDMCRKRNLNDDIIPQVGALQVTANIVFGYATCADAEAYELSQGELSNGIFVTFLKRWLLEDEKITVLLDKVAEDMGTLEITRGRQALELRSNLSERRALTDPIRPPGQDESSARNLQWAKAHVLPESRHLRFDCGVTVQLGFAAEFSNIMIIYTRVVATPGDITECEAKLTDIPEELDVDLKCTNKESPKEVGSPLAPAWSLGCPSSCLYSRLCGLQKLRQELVFTVCLQYRYRGMDDFVEERRMVNVGKPLIAKLNL</sequence>
<feature type="non-terminal residue" evidence="3">
    <location>
        <position position="1"/>
    </location>
</feature>
<name>A0A7L1Y0H2_9AVES</name>
<dbReference type="PANTHER" id="PTHR22576:SF27">
    <property type="entry name" value="PARACASPASE 2"/>
    <property type="match status" value="1"/>
</dbReference>
<dbReference type="Proteomes" id="UP000565698">
    <property type="component" value="Unassembled WGS sequence"/>
</dbReference>
<dbReference type="EMBL" id="VXBW01008540">
    <property type="protein sequence ID" value="NXP16096.1"/>
    <property type="molecule type" value="Genomic_DNA"/>
</dbReference>
<evidence type="ECO:0000259" key="2">
    <source>
        <dbReference type="PROSITE" id="PS50835"/>
    </source>
</evidence>
<gene>
    <name evidence="3" type="primary">Malt1_2</name>
    <name evidence="3" type="ORF">THIORB_R00231</name>
</gene>
<feature type="domain" description="Ig-like" evidence="2">
    <location>
        <begin position="184"/>
        <end position="269"/>
    </location>
</feature>
<dbReference type="SMART" id="SM00409">
    <property type="entry name" value="IG"/>
    <property type="match status" value="2"/>
</dbReference>
<comment type="caution">
    <text evidence="3">The sequence shown here is derived from an EMBL/GenBank/DDBJ whole genome shotgun (WGS) entry which is preliminary data.</text>
</comment>
<dbReference type="PROSITE" id="PS50208">
    <property type="entry name" value="CASPASE_P20"/>
    <property type="match status" value="1"/>
</dbReference>
<dbReference type="InterPro" id="IPR037940">
    <property type="entry name" value="MALT1_Death"/>
</dbReference>
<dbReference type="SUPFAM" id="SSF48726">
    <property type="entry name" value="Immunoglobulin"/>
    <property type="match status" value="2"/>
</dbReference>
<dbReference type="InterPro" id="IPR007110">
    <property type="entry name" value="Ig-like_dom"/>
</dbReference>
<dbReference type="Gene3D" id="2.60.40.10">
    <property type="entry name" value="Immunoglobulins"/>
    <property type="match status" value="2"/>
</dbReference>
<dbReference type="InterPro" id="IPR036179">
    <property type="entry name" value="Ig-like_dom_sf"/>
</dbReference>
<dbReference type="Pfam" id="PF00656">
    <property type="entry name" value="Peptidase_C14"/>
    <property type="match status" value="1"/>
</dbReference>
<dbReference type="InterPro" id="IPR001309">
    <property type="entry name" value="Pept_C14_p20"/>
</dbReference>
<dbReference type="GO" id="GO:0004197">
    <property type="term" value="F:cysteine-type endopeptidase activity"/>
    <property type="evidence" value="ECO:0007669"/>
    <property type="project" value="InterPro"/>
</dbReference>
<dbReference type="PROSITE" id="PS50835">
    <property type="entry name" value="IG_LIKE"/>
    <property type="match status" value="2"/>
</dbReference>
<dbReference type="Gene3D" id="1.10.533.10">
    <property type="entry name" value="Death Domain, Fas"/>
    <property type="match status" value="1"/>
</dbReference>
<dbReference type="InterPro" id="IPR003598">
    <property type="entry name" value="Ig_sub2"/>
</dbReference>
<feature type="non-terminal residue" evidence="3">
    <location>
        <position position="687"/>
    </location>
</feature>
<organism evidence="3 4">
    <name type="scientific">Thinocorus orbignyianus</name>
    <dbReference type="NCBI Taxonomy" id="161742"/>
    <lineage>
        <taxon>Eukaryota</taxon>
        <taxon>Metazoa</taxon>
        <taxon>Chordata</taxon>
        <taxon>Craniata</taxon>
        <taxon>Vertebrata</taxon>
        <taxon>Euteleostomi</taxon>
        <taxon>Archelosauria</taxon>
        <taxon>Archosauria</taxon>
        <taxon>Dinosauria</taxon>
        <taxon>Saurischia</taxon>
        <taxon>Theropoda</taxon>
        <taxon>Coelurosauria</taxon>
        <taxon>Aves</taxon>
        <taxon>Neognathae</taxon>
        <taxon>Neoaves</taxon>
        <taxon>Aequornithes</taxon>
        <taxon>Ciconiiformes</taxon>
        <taxon>Thinocoridae</taxon>
        <taxon>Thinocorus</taxon>
    </lineage>
</organism>
<dbReference type="InterPro" id="IPR052039">
    <property type="entry name" value="Caspase-related_regulators"/>
</dbReference>
<dbReference type="FunFam" id="3.40.50.1460:FF:000004">
    <property type="entry name" value="Mucosa-associated lymphoid tissue lymphoma translocation protein 1"/>
    <property type="match status" value="1"/>
</dbReference>
<dbReference type="OrthoDB" id="412369at2759"/>
<dbReference type="InterPro" id="IPR003599">
    <property type="entry name" value="Ig_sub"/>
</dbReference>
<dbReference type="InterPro" id="IPR033540">
    <property type="entry name" value="MALT1_IG-like_dom_sf"/>
</dbReference>
<evidence type="ECO:0000313" key="3">
    <source>
        <dbReference type="EMBL" id="NXP16096.1"/>
    </source>
</evidence>
<dbReference type="CDD" id="cd08783">
    <property type="entry name" value="Death_MALT1"/>
    <property type="match status" value="1"/>
</dbReference>
<accession>A0A7L1Y0H2</accession>
<dbReference type="Pfam" id="PF18703">
    <property type="entry name" value="MALT1_Ig"/>
    <property type="match status" value="1"/>
</dbReference>
<dbReference type="InterPro" id="IPR029030">
    <property type="entry name" value="Caspase-like_dom_sf"/>
</dbReference>
<dbReference type="CDD" id="cd00096">
    <property type="entry name" value="Ig"/>
    <property type="match status" value="1"/>
</dbReference>
<feature type="domain" description="Caspase family p20" evidence="1">
    <location>
        <begin position="309"/>
        <end position="436"/>
    </location>
</feature>
<dbReference type="Gene3D" id="2.60.40.3360">
    <property type="match status" value="1"/>
</dbReference>
<evidence type="ECO:0000313" key="4">
    <source>
        <dbReference type="Proteomes" id="UP000565698"/>
    </source>
</evidence>
<reference evidence="3 4" key="1">
    <citation type="submission" date="2019-09" db="EMBL/GenBank/DDBJ databases">
        <title>Bird 10,000 Genomes (B10K) Project - Family phase.</title>
        <authorList>
            <person name="Zhang G."/>
        </authorList>
    </citation>
    <scope>NUCLEOTIDE SEQUENCE [LARGE SCALE GENOMIC DNA]</scope>
    <source>
        <strain evidence="3">B10K-DU-002-47</strain>
        <tissue evidence="3">Muscle</tissue>
    </source>
</reference>
<proteinExistence type="predicted"/>